<protein>
    <submittedName>
        <fullName evidence="2">Uncharacterized protein</fullName>
    </submittedName>
</protein>
<reference evidence="2" key="1">
    <citation type="submission" date="2015-11" db="EMBL/GenBank/DDBJ databases">
        <authorList>
            <person name="Zhang Y."/>
            <person name="Guo Z."/>
        </authorList>
    </citation>
    <scope>NUCLEOTIDE SEQUENCE</scope>
    <source>
        <strain evidence="2">BN30871</strain>
    </source>
</reference>
<organism evidence="2">
    <name type="scientific">Sulfurovum sp. enrichment culture clone C5</name>
    <dbReference type="NCBI Taxonomy" id="497650"/>
    <lineage>
        <taxon>Bacteria</taxon>
        <taxon>Pseudomonadati</taxon>
        <taxon>Campylobacterota</taxon>
        <taxon>Epsilonproteobacteria</taxon>
        <taxon>Campylobacterales</taxon>
        <taxon>Sulfurovaceae</taxon>
        <taxon>Sulfurovum</taxon>
        <taxon>environmental samples</taxon>
    </lineage>
</organism>
<evidence type="ECO:0000313" key="2">
    <source>
        <dbReference type="EMBL" id="CUV65915.1"/>
    </source>
</evidence>
<keyword evidence="1" id="KW-0812">Transmembrane</keyword>
<dbReference type="Pfam" id="PF20487">
    <property type="entry name" value="DUF6726"/>
    <property type="match status" value="1"/>
</dbReference>
<accession>A0A0S4XNN6</accession>
<sequence length="84" mass="9314">MLYTHFGFQRNKDRIRKIIIKRDLMKKIILTTIMLINILLFSGCTQIVTAPIEIVGATAGVVIDVAGSTAHAIVGDDEEDKKDD</sequence>
<proteinExistence type="predicted"/>
<dbReference type="InterPro" id="IPR046613">
    <property type="entry name" value="DUF6726"/>
</dbReference>
<feature type="transmembrane region" description="Helical" evidence="1">
    <location>
        <begin position="24"/>
        <end position="43"/>
    </location>
</feature>
<dbReference type="AlphaFoldDB" id="A0A0S4XNN6"/>
<gene>
    <name evidence="2" type="ORF">BN3087_510006</name>
</gene>
<keyword evidence="1" id="KW-1133">Transmembrane helix</keyword>
<dbReference type="EMBL" id="FAXN01000053">
    <property type="protein sequence ID" value="CUV65915.1"/>
    <property type="molecule type" value="Genomic_DNA"/>
</dbReference>
<evidence type="ECO:0000256" key="1">
    <source>
        <dbReference type="SAM" id="Phobius"/>
    </source>
</evidence>
<keyword evidence="1" id="KW-0472">Membrane</keyword>
<name>A0A0S4XNN6_9BACT</name>